<evidence type="ECO:0000313" key="2">
    <source>
        <dbReference type="EMBL" id="GAH95034.1"/>
    </source>
</evidence>
<dbReference type="EMBL" id="BARV01001343">
    <property type="protein sequence ID" value="GAH95034.1"/>
    <property type="molecule type" value="Genomic_DNA"/>
</dbReference>
<organism evidence="2">
    <name type="scientific">marine sediment metagenome</name>
    <dbReference type="NCBI Taxonomy" id="412755"/>
    <lineage>
        <taxon>unclassified sequences</taxon>
        <taxon>metagenomes</taxon>
        <taxon>ecological metagenomes</taxon>
    </lineage>
</organism>
<proteinExistence type="predicted"/>
<feature type="non-terminal residue" evidence="2">
    <location>
        <position position="1"/>
    </location>
</feature>
<gene>
    <name evidence="2" type="ORF">S06H3_03957</name>
</gene>
<dbReference type="AlphaFoldDB" id="X1KXY8"/>
<comment type="caution">
    <text evidence="2">The sequence shown here is derived from an EMBL/GenBank/DDBJ whole genome shotgun (WGS) entry which is preliminary data.</text>
</comment>
<dbReference type="SUPFAM" id="SSF117856">
    <property type="entry name" value="AF0104/ALDC/Ptd012-like"/>
    <property type="match status" value="1"/>
</dbReference>
<protein>
    <recommendedName>
        <fullName evidence="1">PPC domain-containing protein</fullName>
    </recommendedName>
</protein>
<feature type="domain" description="PPC" evidence="1">
    <location>
        <begin position="1"/>
        <end position="62"/>
    </location>
</feature>
<sequence>IADGEPHLHVVVSYADEETYSGHLEDSSEVLYLAEIAILVFNDLKMARHLDEQSRIRLLGPEG</sequence>
<dbReference type="PROSITE" id="PS51742">
    <property type="entry name" value="PPC"/>
    <property type="match status" value="1"/>
</dbReference>
<evidence type="ECO:0000259" key="1">
    <source>
        <dbReference type="PROSITE" id="PS51742"/>
    </source>
</evidence>
<accession>X1KXY8</accession>
<dbReference type="InterPro" id="IPR005175">
    <property type="entry name" value="PPC_dom"/>
</dbReference>
<dbReference type="Gene3D" id="3.30.1330.80">
    <property type="entry name" value="Hypothetical protein, similar to alpha- acetolactate decarboxylase, domain 2"/>
    <property type="match status" value="1"/>
</dbReference>
<name>X1KXY8_9ZZZZ</name>
<reference evidence="2" key="1">
    <citation type="journal article" date="2014" name="Front. Microbiol.">
        <title>High frequency of phylogenetically diverse reductive dehalogenase-homologous genes in deep subseafloor sedimentary metagenomes.</title>
        <authorList>
            <person name="Kawai M."/>
            <person name="Futagami T."/>
            <person name="Toyoda A."/>
            <person name="Takaki Y."/>
            <person name="Nishi S."/>
            <person name="Hori S."/>
            <person name="Arai W."/>
            <person name="Tsubouchi T."/>
            <person name="Morono Y."/>
            <person name="Uchiyama I."/>
            <person name="Ito T."/>
            <person name="Fujiyama A."/>
            <person name="Inagaki F."/>
            <person name="Takami H."/>
        </authorList>
    </citation>
    <scope>NUCLEOTIDE SEQUENCE</scope>
    <source>
        <strain evidence="2">Expedition CK06-06</strain>
    </source>
</reference>